<evidence type="ECO:0000313" key="2">
    <source>
        <dbReference type="EMBL" id="VAW03384.1"/>
    </source>
</evidence>
<feature type="transmembrane region" description="Helical" evidence="1">
    <location>
        <begin position="56"/>
        <end position="81"/>
    </location>
</feature>
<proteinExistence type="predicted"/>
<reference evidence="2" key="1">
    <citation type="submission" date="2018-06" db="EMBL/GenBank/DDBJ databases">
        <authorList>
            <person name="Zhirakovskaya E."/>
        </authorList>
    </citation>
    <scope>NUCLEOTIDE SEQUENCE</scope>
</reference>
<keyword evidence="1" id="KW-0812">Transmembrane</keyword>
<gene>
    <name evidence="2" type="ORF">MNBD_ALPHA05-2063</name>
</gene>
<keyword evidence="1" id="KW-0472">Membrane</keyword>
<feature type="transmembrane region" description="Helical" evidence="1">
    <location>
        <begin position="146"/>
        <end position="170"/>
    </location>
</feature>
<dbReference type="EMBL" id="UOEH01000393">
    <property type="protein sequence ID" value="VAW03384.1"/>
    <property type="molecule type" value="Genomic_DNA"/>
</dbReference>
<feature type="transmembrane region" description="Helical" evidence="1">
    <location>
        <begin position="114"/>
        <end position="134"/>
    </location>
</feature>
<organism evidence="2">
    <name type="scientific">hydrothermal vent metagenome</name>
    <dbReference type="NCBI Taxonomy" id="652676"/>
    <lineage>
        <taxon>unclassified sequences</taxon>
        <taxon>metagenomes</taxon>
        <taxon>ecological metagenomes</taxon>
    </lineage>
</organism>
<sequence>MTDNQTGPEAVPATMSLQKFMTTEIIAAALINGAFGILFGWLIVRGVDAVPFSGAGGIVIDVLATAFIIGLLLTLIVTPILRGRIRKGGMPNIAAASLPAPLGLLPQNTFLRGAVMGLGGMVAVAPIILGLFWAAGTAQLSPGNFIWIKGVYGAVFGVVFTPLALLPMLAGNIK</sequence>
<protein>
    <submittedName>
        <fullName evidence="2">Uncharacterized protein</fullName>
    </submittedName>
</protein>
<evidence type="ECO:0000256" key="1">
    <source>
        <dbReference type="SAM" id="Phobius"/>
    </source>
</evidence>
<accession>A0A3B0T3H5</accession>
<name>A0A3B0T3H5_9ZZZZ</name>
<keyword evidence="1" id="KW-1133">Transmembrane helix</keyword>
<feature type="transmembrane region" description="Helical" evidence="1">
    <location>
        <begin position="25"/>
        <end position="44"/>
    </location>
</feature>
<dbReference type="AlphaFoldDB" id="A0A3B0T3H5"/>